<dbReference type="InterPro" id="IPR024488">
    <property type="entry name" value="DUF2777"/>
</dbReference>
<evidence type="ECO:0000313" key="2">
    <source>
        <dbReference type="Proteomes" id="UP001342826"/>
    </source>
</evidence>
<dbReference type="GeneID" id="301139291"/>
<dbReference type="EMBL" id="JARTFS010000013">
    <property type="protein sequence ID" value="MED4403145.1"/>
    <property type="molecule type" value="Genomic_DNA"/>
</dbReference>
<sequence length="186" mass="21885">MQQKQRIDYLIKQERSYITGSVENDGGQLVFYDNINDELHYLDNLKGEQLEIFKNQSWLKGCCFNFGQLETKKGLLQINVGDLIRMRRRLPVALEEMLKELDEKTFIKLIKQLNLLSFSPFDCVYSYNQLIFLTNSVQKKGVSFFHFDNEEEICALQHHFERGVHPQDRLEITTSLGKRILITGKY</sequence>
<comment type="caution">
    <text evidence="1">The sequence shown here is derived from an EMBL/GenBank/DDBJ whole genome shotgun (WGS) entry which is preliminary data.</text>
</comment>
<protein>
    <submittedName>
        <fullName evidence="1">DUF2777 family protein</fullName>
    </submittedName>
</protein>
<keyword evidence="2" id="KW-1185">Reference proteome</keyword>
<dbReference type="Proteomes" id="UP001342826">
    <property type="component" value="Unassembled WGS sequence"/>
</dbReference>
<reference evidence="1 2" key="1">
    <citation type="submission" date="2023-03" db="EMBL/GenBank/DDBJ databases">
        <title>Bacillus Genome Sequencing.</title>
        <authorList>
            <person name="Dunlap C."/>
        </authorList>
    </citation>
    <scope>NUCLEOTIDE SEQUENCE [LARGE SCALE GENOMIC DNA]</scope>
    <source>
        <strain evidence="1 2">NRS-1717</strain>
    </source>
</reference>
<dbReference type="RefSeq" id="WP_066224625.1">
    <property type="nucleotide sequence ID" value="NZ_JARTFQ010000004.1"/>
</dbReference>
<evidence type="ECO:0000313" key="1">
    <source>
        <dbReference type="EMBL" id="MED4403145.1"/>
    </source>
</evidence>
<proteinExistence type="predicted"/>
<accession>A0ABU6P1A7</accession>
<gene>
    <name evidence="1" type="ORF">P9271_17695</name>
</gene>
<organism evidence="1 2">
    <name type="scientific">Metabacillus fastidiosus</name>
    <dbReference type="NCBI Taxonomy" id="1458"/>
    <lineage>
        <taxon>Bacteria</taxon>
        <taxon>Bacillati</taxon>
        <taxon>Bacillota</taxon>
        <taxon>Bacilli</taxon>
        <taxon>Bacillales</taxon>
        <taxon>Bacillaceae</taxon>
        <taxon>Metabacillus</taxon>
    </lineage>
</organism>
<dbReference type="Pfam" id="PF10949">
    <property type="entry name" value="DUF2777"/>
    <property type="match status" value="1"/>
</dbReference>
<name>A0ABU6P1A7_9BACI</name>